<dbReference type="CDD" id="cd02953">
    <property type="entry name" value="DsbDgamma"/>
    <property type="match status" value="1"/>
</dbReference>
<dbReference type="Pfam" id="PF02683">
    <property type="entry name" value="DsbD_TM"/>
    <property type="match status" value="1"/>
</dbReference>
<feature type="transmembrane region" description="Helical" evidence="7">
    <location>
        <begin position="165"/>
        <end position="190"/>
    </location>
</feature>
<feature type="transmembrane region" description="Helical" evidence="7">
    <location>
        <begin position="380"/>
        <end position="399"/>
    </location>
</feature>
<feature type="transmembrane region" description="Helical" evidence="7">
    <location>
        <begin position="247"/>
        <end position="269"/>
    </location>
</feature>
<keyword evidence="8" id="KW-0732">Signal</keyword>
<evidence type="ECO:0000256" key="1">
    <source>
        <dbReference type="ARBA" id="ARBA00004141"/>
    </source>
</evidence>
<dbReference type="GO" id="GO:0047134">
    <property type="term" value="F:protein-disulfide reductase [NAD(P)H] activity"/>
    <property type="evidence" value="ECO:0007669"/>
    <property type="project" value="UniProtKB-EC"/>
</dbReference>
<keyword evidence="6" id="KW-0676">Redox-active center</keyword>
<evidence type="ECO:0000256" key="5">
    <source>
        <dbReference type="ARBA" id="ARBA00023136"/>
    </source>
</evidence>
<reference evidence="11 12" key="1">
    <citation type="submission" date="2020-08" db="EMBL/GenBank/DDBJ databases">
        <title>Genomic Encyclopedia of Type Strains, Phase IV (KMG-IV): sequencing the most valuable type-strain genomes for metagenomic binning, comparative biology and taxonomic classification.</title>
        <authorList>
            <person name="Goeker M."/>
        </authorList>
    </citation>
    <scope>NUCLEOTIDE SEQUENCE [LARGE SCALE GENOMIC DNA]</scope>
    <source>
        <strain evidence="11 12">DSM 27026</strain>
    </source>
</reference>
<dbReference type="Pfam" id="PF13899">
    <property type="entry name" value="Thioredoxin_7"/>
    <property type="match status" value="1"/>
</dbReference>
<dbReference type="InterPro" id="IPR028250">
    <property type="entry name" value="DsbDN"/>
</dbReference>
<evidence type="ECO:0000256" key="3">
    <source>
        <dbReference type="ARBA" id="ARBA00022748"/>
    </source>
</evidence>
<dbReference type="EMBL" id="JACHFJ010000009">
    <property type="protein sequence ID" value="MBB5373796.1"/>
    <property type="molecule type" value="Genomic_DNA"/>
</dbReference>
<dbReference type="InterPro" id="IPR003834">
    <property type="entry name" value="Cyt_c_assmbl_TM_dom"/>
</dbReference>
<feature type="signal peptide" evidence="8">
    <location>
        <begin position="1"/>
        <end position="17"/>
    </location>
</feature>
<keyword evidence="11" id="KW-0560">Oxidoreductase</keyword>
<dbReference type="PANTHER" id="PTHR32234">
    <property type="entry name" value="THIOL:DISULFIDE INTERCHANGE PROTEIN DSBD"/>
    <property type="match status" value="1"/>
</dbReference>
<dbReference type="InterPro" id="IPR036249">
    <property type="entry name" value="Thioredoxin-like_sf"/>
</dbReference>
<feature type="transmembrane region" description="Helical" evidence="7">
    <location>
        <begin position="290"/>
        <end position="314"/>
    </location>
</feature>
<gene>
    <name evidence="11" type="ORF">HNP71_002061</name>
</gene>
<evidence type="ECO:0000313" key="11">
    <source>
        <dbReference type="EMBL" id="MBB5373796.1"/>
    </source>
</evidence>
<keyword evidence="2 7" id="KW-0812">Transmembrane</keyword>
<evidence type="ECO:0000256" key="6">
    <source>
        <dbReference type="ARBA" id="ARBA00023284"/>
    </source>
</evidence>
<dbReference type="Gene3D" id="3.40.30.10">
    <property type="entry name" value="Glutaredoxin"/>
    <property type="match status" value="1"/>
</dbReference>
<evidence type="ECO:0000256" key="2">
    <source>
        <dbReference type="ARBA" id="ARBA00022692"/>
    </source>
</evidence>
<name>A0A840VDL6_9PROT</name>
<dbReference type="Proteomes" id="UP000553706">
    <property type="component" value="Unassembled WGS sequence"/>
</dbReference>
<feature type="chain" id="PRO_5032596004" evidence="8">
    <location>
        <begin position="18"/>
        <end position="538"/>
    </location>
</feature>
<dbReference type="AlphaFoldDB" id="A0A840VDL6"/>
<feature type="transmembrane region" description="Helical" evidence="7">
    <location>
        <begin position="352"/>
        <end position="374"/>
    </location>
</feature>
<proteinExistence type="predicted"/>
<keyword evidence="4 7" id="KW-1133">Transmembrane helix</keyword>
<comment type="caution">
    <text evidence="11">The sequence shown here is derived from an EMBL/GenBank/DDBJ whole genome shotgun (WGS) entry which is preliminary data.</text>
</comment>
<dbReference type="PANTHER" id="PTHR32234:SF3">
    <property type="entry name" value="SUPPRESSION OF COPPER SENSITIVITY PROTEIN"/>
    <property type="match status" value="1"/>
</dbReference>
<sequence length="538" mass="56356">MRALLALLLLLPHLAFAAASNVFTSPRDTVRLVSQSNTAQNGQAQLALEFLLQPGWHIYWRNPGDAGYPPRLTPEPPASFGPLSFPPPETLDQGGMKVNVLSGHVVLPFSASDVGGTVSAHASWLVCSDICVPERAIFSLNFTGGASTEQALFKPPADAPTHPPYWLLALLALLGGLVLNLMPCVFPILAMKAFAFARLGGAAHGHIRREALGYAVGVLASMLALAVLLLALRAAGAASFWGFQFQSPVFVALAGWVILAAGLNLAGLFHLSAPGFIRHIPAQHSFLTGLLAVLVATPCTAPFMGTAIAAALALPALPALGIFAALGLGMALPILILAFIPQLAARLPRPGAWMLWLQRALALPMFATFVWLAWVLFRQSGGVGLALLLLGAALLAVALRLKPAAALAVLALLPFLHTAPAASALTLPNAQPYTAERLAALRAANQPVFVDLTAAWCVTCLVNETTTLSAPEVQSAFAAHHAALLVGDWTDRNPAITALLAANQRAGVPLYLYYAPGAPAQVLPQILTPGLVITTLDR</sequence>
<evidence type="ECO:0000256" key="4">
    <source>
        <dbReference type="ARBA" id="ARBA00022989"/>
    </source>
</evidence>
<evidence type="ECO:0000259" key="9">
    <source>
        <dbReference type="Pfam" id="PF02683"/>
    </source>
</evidence>
<dbReference type="GO" id="GO:0016020">
    <property type="term" value="C:membrane"/>
    <property type="evidence" value="ECO:0007669"/>
    <property type="project" value="UniProtKB-SubCell"/>
</dbReference>
<accession>A0A840VDL6</accession>
<dbReference type="GO" id="GO:0017004">
    <property type="term" value="P:cytochrome complex assembly"/>
    <property type="evidence" value="ECO:0007669"/>
    <property type="project" value="UniProtKB-KW"/>
</dbReference>
<feature type="transmembrane region" description="Helical" evidence="7">
    <location>
        <begin position="211"/>
        <end position="235"/>
    </location>
</feature>
<dbReference type="InterPro" id="IPR035671">
    <property type="entry name" value="DsbD_gamma"/>
</dbReference>
<organism evidence="11 12">
    <name type="scientific">Acidocella aromatica</name>
    <dbReference type="NCBI Taxonomy" id="1303579"/>
    <lineage>
        <taxon>Bacteria</taxon>
        <taxon>Pseudomonadati</taxon>
        <taxon>Pseudomonadota</taxon>
        <taxon>Alphaproteobacteria</taxon>
        <taxon>Acetobacterales</taxon>
        <taxon>Acidocellaceae</taxon>
        <taxon>Acidocella</taxon>
    </lineage>
</organism>
<feature type="domain" description="Cytochrome C biogenesis protein transmembrane" evidence="9">
    <location>
        <begin position="166"/>
        <end position="373"/>
    </location>
</feature>
<feature type="domain" description="Thiol:disulfide interchange protein DsbD N-terminal" evidence="10">
    <location>
        <begin position="35"/>
        <end position="138"/>
    </location>
</feature>
<keyword evidence="5 7" id="KW-0472">Membrane</keyword>
<evidence type="ECO:0000313" key="12">
    <source>
        <dbReference type="Proteomes" id="UP000553706"/>
    </source>
</evidence>
<keyword evidence="12" id="KW-1185">Reference proteome</keyword>
<evidence type="ECO:0000256" key="8">
    <source>
        <dbReference type="SAM" id="SignalP"/>
    </source>
</evidence>
<feature type="transmembrane region" description="Helical" evidence="7">
    <location>
        <begin position="406"/>
        <end position="427"/>
    </location>
</feature>
<protein>
    <submittedName>
        <fullName evidence="11">Thiol:disulfide interchange protein DsbD</fullName>
        <ecNumber evidence="11">1.8.1.8</ecNumber>
    </submittedName>
</protein>
<dbReference type="EC" id="1.8.1.8" evidence="11"/>
<dbReference type="Pfam" id="PF11412">
    <property type="entry name" value="DsbD_N"/>
    <property type="match status" value="1"/>
</dbReference>
<dbReference type="InterPro" id="IPR017937">
    <property type="entry name" value="Thioredoxin_CS"/>
</dbReference>
<dbReference type="SUPFAM" id="SSF52833">
    <property type="entry name" value="Thioredoxin-like"/>
    <property type="match status" value="1"/>
</dbReference>
<dbReference type="GO" id="GO:0045454">
    <property type="term" value="P:cell redox homeostasis"/>
    <property type="evidence" value="ECO:0007669"/>
    <property type="project" value="TreeGrafter"/>
</dbReference>
<dbReference type="PROSITE" id="PS00194">
    <property type="entry name" value="THIOREDOXIN_1"/>
    <property type="match status" value="1"/>
</dbReference>
<feature type="transmembrane region" description="Helical" evidence="7">
    <location>
        <begin position="320"/>
        <end position="340"/>
    </location>
</feature>
<dbReference type="RefSeq" id="WP_183266813.1">
    <property type="nucleotide sequence ID" value="NZ_JACHFJ010000009.1"/>
</dbReference>
<evidence type="ECO:0000259" key="10">
    <source>
        <dbReference type="Pfam" id="PF11412"/>
    </source>
</evidence>
<evidence type="ECO:0000256" key="7">
    <source>
        <dbReference type="SAM" id="Phobius"/>
    </source>
</evidence>
<comment type="subcellular location">
    <subcellularLocation>
        <location evidence="1">Membrane</location>
        <topology evidence="1">Multi-pass membrane protein</topology>
    </subcellularLocation>
</comment>
<keyword evidence="3" id="KW-0201">Cytochrome c-type biogenesis</keyword>